<feature type="compositionally biased region" description="Pro residues" evidence="1">
    <location>
        <begin position="50"/>
        <end position="63"/>
    </location>
</feature>
<dbReference type="InterPro" id="IPR003646">
    <property type="entry name" value="SH3-like_bac-type"/>
</dbReference>
<dbReference type="Pfam" id="PF08239">
    <property type="entry name" value="SH3_3"/>
    <property type="match status" value="1"/>
</dbReference>
<dbReference type="RefSeq" id="WP_011366178.1">
    <property type="nucleotide sequence ID" value="NC_007517.1"/>
</dbReference>
<evidence type="ECO:0000313" key="5">
    <source>
        <dbReference type="Proteomes" id="UP000007073"/>
    </source>
</evidence>
<dbReference type="Proteomes" id="UP000007073">
    <property type="component" value="Chromosome"/>
</dbReference>
<gene>
    <name evidence="4" type="ordered locus">Gmet_3316</name>
</gene>
<evidence type="ECO:0000313" key="4">
    <source>
        <dbReference type="EMBL" id="ABB33529.1"/>
    </source>
</evidence>
<reference evidence="4 5" key="2">
    <citation type="journal article" date="2009" name="BMC Microbiol.">
        <title>The genome sequence of Geobacter metallireducens: features of metabolism, physiology and regulation common and dissimilar to Geobacter sulfurreducens.</title>
        <authorList>
            <person name="Aklujkar M."/>
            <person name="Krushkal J."/>
            <person name="DiBartolo G."/>
            <person name="Lapidus A."/>
            <person name="Land M.L."/>
            <person name="Lovley D.R."/>
        </authorList>
    </citation>
    <scope>NUCLEOTIDE SEQUENCE [LARGE SCALE GENOMIC DNA]</scope>
    <source>
        <strain evidence="5">ATCC 53774 / DSM 7210 / GS-15</strain>
    </source>
</reference>
<dbReference type="HOGENOM" id="CLU_1756195_0_0_7"/>
<feature type="chain" id="PRO_5004223261" evidence="2">
    <location>
        <begin position="24"/>
        <end position="148"/>
    </location>
</feature>
<evidence type="ECO:0000256" key="2">
    <source>
        <dbReference type="SAM" id="SignalP"/>
    </source>
</evidence>
<keyword evidence="2" id="KW-0732">Signal</keyword>
<organism evidence="4 5">
    <name type="scientific">Geobacter metallireducens (strain ATCC 53774 / DSM 7210 / GS-15)</name>
    <dbReference type="NCBI Taxonomy" id="269799"/>
    <lineage>
        <taxon>Bacteria</taxon>
        <taxon>Pseudomonadati</taxon>
        <taxon>Thermodesulfobacteriota</taxon>
        <taxon>Desulfuromonadia</taxon>
        <taxon>Geobacterales</taxon>
        <taxon>Geobacteraceae</taxon>
        <taxon>Geobacter</taxon>
    </lineage>
</organism>
<keyword evidence="4" id="KW-0449">Lipoprotein</keyword>
<dbReference type="EMBL" id="CP000148">
    <property type="protein sequence ID" value="ABB33529.1"/>
    <property type="molecule type" value="Genomic_DNA"/>
</dbReference>
<dbReference type="STRING" id="269799.Gmet_3316"/>
<feature type="domain" description="SH3b" evidence="3">
    <location>
        <begin position="90"/>
        <end position="143"/>
    </location>
</feature>
<name>Q39QE5_GEOMG</name>
<evidence type="ECO:0000256" key="1">
    <source>
        <dbReference type="SAM" id="MobiDB-lite"/>
    </source>
</evidence>
<reference evidence="4 5" key="1">
    <citation type="submission" date="2005-10" db="EMBL/GenBank/DDBJ databases">
        <title>Complete sequence of Geobacter metallireducens GS-15.</title>
        <authorList>
            <consortium name="US DOE Joint Genome Institute"/>
            <person name="Copeland A."/>
            <person name="Lucas S."/>
            <person name="Lapidus A."/>
            <person name="Barry K."/>
            <person name="Detter J.C."/>
            <person name="Glavina T."/>
            <person name="Hammon N."/>
            <person name="Israni S."/>
            <person name="Pitluck S."/>
            <person name="Di Bartolo G."/>
            <person name="Chain P."/>
            <person name="Schmutz J."/>
            <person name="Larimer F."/>
            <person name="Land M."/>
            <person name="Kyrpides N."/>
            <person name="Ivanova N."/>
            <person name="Richardson P."/>
        </authorList>
    </citation>
    <scope>NUCLEOTIDE SEQUENCE [LARGE SCALE GENOMIC DNA]</scope>
    <source>
        <strain evidence="5">ATCC 53774 / DSM 7210 / GS-15</strain>
    </source>
</reference>
<feature type="region of interest" description="Disordered" evidence="1">
    <location>
        <begin position="34"/>
        <end position="67"/>
    </location>
</feature>
<protein>
    <submittedName>
        <fullName evidence="4">Bacterial SH3 domain lipoprotein, putative</fullName>
    </submittedName>
</protein>
<evidence type="ECO:0000259" key="3">
    <source>
        <dbReference type="Pfam" id="PF08239"/>
    </source>
</evidence>
<feature type="signal peptide" evidence="2">
    <location>
        <begin position="1"/>
        <end position="23"/>
    </location>
</feature>
<dbReference type="Gene3D" id="2.30.30.40">
    <property type="entry name" value="SH3 Domains"/>
    <property type="match status" value="1"/>
</dbReference>
<dbReference type="AlphaFoldDB" id="Q39QE5"/>
<accession>Q39QE5</accession>
<dbReference type="KEGG" id="gme:Gmet_3316"/>
<sequence>MNQHQTAMGIARMAFLLSLSLTAACATVNTAPVEEQAGPQAPETGLEAEPPAPVPAPAAPPAVAPVTPQASVTVTTIPLVPGKITPRQKYVNVRPEPSTGKKPVAVLSGGKYVEVLGREGTWVKIRWTRGKKAHEGWVAGKFVDTVTP</sequence>
<proteinExistence type="predicted"/>
<keyword evidence="5" id="KW-1185">Reference proteome</keyword>